<sequence>MKVSKIFLYDEPAVQEIQISNLKNFLQETFHVDIEIKKCIFNNLDGKTIEKISGCRIFDPKMPFKEHLPNKQEIDFEKSVCEDTKLMEKTTMVENAERIEDVVMYDGFKVQNIIYDIITKNDSATNNLHIVFTNRLICTYDTTDSRYHGRAVICSNPSIISTTGMIEAPARPREYYFEAMKRKMQGLDIQDVKKNYNGEFLDYHDKRLSKIAEGYLLQAIFYYMTGDVFCDSLDCRLNNAHWQKDLLYSQLKIGKLCNKHQALLDKLHL</sequence>
<proteinExistence type="predicted"/>
<evidence type="ECO:0000313" key="1">
    <source>
        <dbReference type="EMBL" id="AIF04966.1"/>
    </source>
</evidence>
<protein>
    <submittedName>
        <fullName evidence="1">Uncharacterized protein</fullName>
    </submittedName>
</protein>
<reference evidence="1" key="1">
    <citation type="journal article" date="2014" name="Genome Biol. Evol.">
        <title>Pangenome evidence for extensive interdomain horizontal transfer affecting lineage core and shell genes in uncultured planktonic thaumarchaeota and euryarchaeota.</title>
        <authorList>
            <person name="Deschamps P."/>
            <person name="Zivanovic Y."/>
            <person name="Moreira D."/>
            <person name="Rodriguez-Valera F."/>
            <person name="Lopez-Garcia P."/>
        </authorList>
    </citation>
    <scope>NUCLEOTIDE SEQUENCE</scope>
</reference>
<name>A0A075GLS2_9ARCH</name>
<dbReference type="EMBL" id="KF900724">
    <property type="protein sequence ID" value="AIF04966.1"/>
    <property type="molecule type" value="Genomic_DNA"/>
</dbReference>
<dbReference type="InterPro" id="IPR046666">
    <property type="entry name" value="DUF6775"/>
</dbReference>
<dbReference type="Pfam" id="PF20565">
    <property type="entry name" value="DUF6775"/>
    <property type="match status" value="1"/>
</dbReference>
<dbReference type="AlphaFoldDB" id="A0A075GLS2"/>
<organism evidence="1">
    <name type="scientific">uncultured marine thaumarchaeote KM3_177_D01</name>
    <dbReference type="NCBI Taxonomy" id="1456059"/>
    <lineage>
        <taxon>Archaea</taxon>
        <taxon>Nitrososphaerota</taxon>
        <taxon>environmental samples</taxon>
    </lineage>
</organism>
<accession>A0A075GLS2</accession>